<dbReference type="EMBL" id="CM011687">
    <property type="protein sequence ID" value="TMS10440.1"/>
    <property type="molecule type" value="Genomic_DNA"/>
</dbReference>
<evidence type="ECO:0000313" key="2">
    <source>
        <dbReference type="Proteomes" id="UP000793456"/>
    </source>
</evidence>
<protein>
    <submittedName>
        <fullName evidence="1">Uncharacterized protein</fullName>
    </submittedName>
</protein>
<sequence>MEQVPAHVKKQRTKELSQLFHSYNPYDHKVGERQHVLVTEESFDAQYYVAHNKFYEQVLVPKRAEFKGKMIEVDIYEAGKHFMKGRAVEDSKPFTPSIAAPLQKGEVSGLIQEQMANGVKDPASMPSSSVLLIGSYSLDREGLKKLGIGLALAAVILAFIVEKLY</sequence>
<evidence type="ECO:0000313" key="1">
    <source>
        <dbReference type="EMBL" id="TMS10440.1"/>
    </source>
</evidence>
<proteinExistence type="predicted"/>
<dbReference type="Proteomes" id="UP000793456">
    <property type="component" value="Chromosome XIV"/>
</dbReference>
<organism evidence="1 2">
    <name type="scientific">Larimichthys crocea</name>
    <name type="common">Large yellow croaker</name>
    <name type="synonym">Pseudosciaena crocea</name>
    <dbReference type="NCBI Taxonomy" id="215358"/>
    <lineage>
        <taxon>Eukaryota</taxon>
        <taxon>Metazoa</taxon>
        <taxon>Chordata</taxon>
        <taxon>Craniata</taxon>
        <taxon>Vertebrata</taxon>
        <taxon>Euteleostomi</taxon>
        <taxon>Actinopterygii</taxon>
        <taxon>Neopterygii</taxon>
        <taxon>Teleostei</taxon>
        <taxon>Neoteleostei</taxon>
        <taxon>Acanthomorphata</taxon>
        <taxon>Eupercaria</taxon>
        <taxon>Sciaenidae</taxon>
        <taxon>Larimichthys</taxon>
    </lineage>
</organism>
<comment type="caution">
    <text evidence="1">The sequence shown here is derived from an EMBL/GenBank/DDBJ whole genome shotgun (WGS) entry which is preliminary data.</text>
</comment>
<accession>A0ACD3QTF6</accession>
<keyword evidence="2" id="KW-1185">Reference proteome</keyword>
<reference evidence="1" key="1">
    <citation type="submission" date="2018-11" db="EMBL/GenBank/DDBJ databases">
        <title>The sequence and de novo assembly of Larimichthys crocea genome using PacBio and Hi-C technologies.</title>
        <authorList>
            <person name="Xu P."/>
            <person name="Chen B."/>
            <person name="Zhou Z."/>
            <person name="Ke Q."/>
            <person name="Wu Y."/>
            <person name="Bai H."/>
            <person name="Pu F."/>
        </authorList>
    </citation>
    <scope>NUCLEOTIDE SEQUENCE</scope>
    <source>
        <tissue evidence="1">Muscle</tissue>
    </source>
</reference>
<gene>
    <name evidence="1" type="ORF">E3U43_019433</name>
</gene>
<name>A0ACD3QTF6_LARCR</name>